<evidence type="ECO:0000313" key="1">
    <source>
        <dbReference type="EMBL" id="KAF4228908.1"/>
    </source>
</evidence>
<organism evidence="1 2">
    <name type="scientific">Aspergillus fumigatiaffinis</name>
    <dbReference type="NCBI Taxonomy" id="340414"/>
    <lineage>
        <taxon>Eukaryota</taxon>
        <taxon>Fungi</taxon>
        <taxon>Dikarya</taxon>
        <taxon>Ascomycota</taxon>
        <taxon>Pezizomycotina</taxon>
        <taxon>Eurotiomycetes</taxon>
        <taxon>Eurotiomycetidae</taxon>
        <taxon>Eurotiales</taxon>
        <taxon>Aspergillaceae</taxon>
        <taxon>Aspergillus</taxon>
        <taxon>Aspergillus subgen. Fumigati</taxon>
    </lineage>
</organism>
<evidence type="ECO:0000313" key="2">
    <source>
        <dbReference type="Proteomes" id="UP000653565"/>
    </source>
</evidence>
<keyword evidence="2" id="KW-1185">Reference proteome</keyword>
<dbReference type="Proteomes" id="UP000653565">
    <property type="component" value="Unassembled WGS sequence"/>
</dbReference>
<dbReference type="Gene3D" id="3.20.20.80">
    <property type="entry name" value="Glycosidases"/>
    <property type="match status" value="1"/>
</dbReference>
<dbReference type="AlphaFoldDB" id="A0A8H4GUQ3"/>
<dbReference type="SUPFAM" id="SSF51445">
    <property type="entry name" value="(Trans)glycosidases"/>
    <property type="match status" value="1"/>
</dbReference>
<dbReference type="InterPro" id="IPR017853">
    <property type="entry name" value="GH"/>
</dbReference>
<dbReference type="EMBL" id="JAAAPX010000142">
    <property type="protein sequence ID" value="KAF4228908.1"/>
    <property type="molecule type" value="Genomic_DNA"/>
</dbReference>
<dbReference type="PANTHER" id="PTHR43678:SF1">
    <property type="entry name" value="BETA-N-ACETYLHEXOSAMINIDASE"/>
    <property type="match status" value="1"/>
</dbReference>
<dbReference type="PANTHER" id="PTHR43678">
    <property type="entry name" value="PUTATIVE (AFU_ORTHOLOGUE AFUA_2G00640)-RELATED"/>
    <property type="match status" value="1"/>
</dbReference>
<dbReference type="InterPro" id="IPR052764">
    <property type="entry name" value="GH20_Enzymes"/>
</dbReference>
<accession>A0A8H4GUQ3</accession>
<comment type="caution">
    <text evidence="1">The sequence shown here is derived from an EMBL/GenBank/DDBJ whole genome shotgun (WGS) entry which is preliminary data.</text>
</comment>
<name>A0A8H4GUQ3_9EURO</name>
<gene>
    <name evidence="1" type="ORF">CNMCM6805_001824</name>
</gene>
<sequence length="337" mass="37251">MVGDSILIKGEEPNGNHIASSTQLLWYGDEDIEFLETHVRREPLARWELRVCYVEAVYFSRGAEGEGEGDGPDPLEDVYGLGHHVINSNDWWAYMGIKNDHTPIYPATYPQFFNESRILDFAEVSGWQWSPEDFNHDNTSQQVRPEEPLLKGAVIAVWNENGPDASTKLEMYYAKRKGIALVASSIDSFSPLAPAQNLDRIIVPDAGSEYSDVLFSWTRPACSPANNHINLGKGSKGMNYTLTLKATGPFTLSSSDNTLSLTEAGELIFNEDGYIYPLRSVTAEDALELDSGHPGRIWVNTTSTHELVPVHAEGERPVSIVVATDVEHGAVVWINGS</sequence>
<proteinExistence type="predicted"/>
<reference evidence="1" key="1">
    <citation type="journal article" date="2020" name="bioRxiv">
        <title>Genomic and phenotypic heterogeneity of clinical isolates of the human pathogens Aspergillus fumigatus, Aspergillus lentulus and Aspergillus fumigatiaffinis.</title>
        <authorList>
            <person name="dos Santos R.A.C."/>
            <person name="Steenwyk J.L."/>
            <person name="Rivero-Menendez O."/>
            <person name="Mead M.E."/>
            <person name="Silva L.P."/>
            <person name="Bastos R.W."/>
            <person name="Alastruey-Izquierdo A."/>
            <person name="Goldman G.H."/>
            <person name="Rokas A."/>
        </authorList>
    </citation>
    <scope>NUCLEOTIDE SEQUENCE</scope>
    <source>
        <strain evidence="1">CNM-CM6805</strain>
    </source>
</reference>
<reference evidence="1" key="2">
    <citation type="submission" date="2020-04" db="EMBL/GenBank/DDBJ databases">
        <authorList>
            <person name="Santos R.A.C."/>
            <person name="Steenwyk J.L."/>
            <person name="Rivero-Menendez O."/>
            <person name="Mead M.E."/>
            <person name="Silva L.P."/>
            <person name="Bastos R.W."/>
            <person name="Alastruey-Izquierdo A."/>
            <person name="Goldman G.H."/>
            <person name="Rokas A."/>
        </authorList>
    </citation>
    <scope>NUCLEOTIDE SEQUENCE</scope>
    <source>
        <strain evidence="1">CNM-CM6805</strain>
    </source>
</reference>
<protein>
    <submittedName>
        <fullName evidence="1">Uncharacterized protein</fullName>
    </submittedName>
</protein>